<evidence type="ECO:0000256" key="6">
    <source>
        <dbReference type="ARBA" id="ARBA00022723"/>
    </source>
</evidence>
<evidence type="ECO:0000256" key="10">
    <source>
        <dbReference type="ARBA" id="ARBA00023049"/>
    </source>
</evidence>
<keyword evidence="8" id="KW-0862">Zinc</keyword>
<keyword evidence="15" id="KW-1185">Reference proteome</keyword>
<keyword evidence="11 12" id="KW-0472">Membrane</keyword>
<dbReference type="EMBL" id="JBJIAA010000009">
    <property type="protein sequence ID" value="MFL0251218.1"/>
    <property type="molecule type" value="Genomic_DNA"/>
</dbReference>
<dbReference type="Pfam" id="PF02163">
    <property type="entry name" value="Peptidase_M50"/>
    <property type="match status" value="2"/>
</dbReference>
<feature type="domain" description="Peptidase M50" evidence="13">
    <location>
        <begin position="104"/>
        <end position="159"/>
    </location>
</feature>
<evidence type="ECO:0000256" key="9">
    <source>
        <dbReference type="ARBA" id="ARBA00022989"/>
    </source>
</evidence>
<dbReference type="PANTHER" id="PTHR39188:SF3">
    <property type="entry name" value="STAGE IV SPORULATION PROTEIN FB"/>
    <property type="match status" value="1"/>
</dbReference>
<feature type="domain" description="Peptidase M50" evidence="13">
    <location>
        <begin position="25"/>
        <end position="96"/>
    </location>
</feature>
<evidence type="ECO:0000313" key="14">
    <source>
        <dbReference type="EMBL" id="MFL0251218.1"/>
    </source>
</evidence>
<keyword evidence="4" id="KW-0645">Protease</keyword>
<keyword evidence="7 14" id="KW-0378">Hydrolase</keyword>
<dbReference type="CDD" id="cd06161">
    <property type="entry name" value="S2P-M50_SpoIVFB"/>
    <property type="match status" value="1"/>
</dbReference>
<reference evidence="14 15" key="1">
    <citation type="submission" date="2024-11" db="EMBL/GenBank/DDBJ databases">
        <authorList>
            <person name="Heng Y.C."/>
            <person name="Lim A.C.H."/>
            <person name="Lee J.K.Y."/>
            <person name="Kittelmann S."/>
        </authorList>
    </citation>
    <scope>NUCLEOTIDE SEQUENCE [LARGE SCALE GENOMIC DNA]</scope>
    <source>
        <strain evidence="14 15">WILCCON 0114</strain>
    </source>
</reference>
<comment type="caution">
    <text evidence="14">The sequence shown here is derived from an EMBL/GenBank/DDBJ whole genome shotgun (WGS) entry which is preliminary data.</text>
</comment>
<evidence type="ECO:0000256" key="4">
    <source>
        <dbReference type="ARBA" id="ARBA00022670"/>
    </source>
</evidence>
<evidence type="ECO:0000256" key="3">
    <source>
        <dbReference type="ARBA" id="ARBA00007931"/>
    </source>
</evidence>
<gene>
    <name evidence="14" type="ORF">ACJDT4_12350</name>
</gene>
<dbReference type="RefSeq" id="WP_406787871.1">
    <property type="nucleotide sequence ID" value="NZ_JBJIAA010000009.1"/>
</dbReference>
<comment type="cofactor">
    <cofactor evidence="1">
        <name>Zn(2+)</name>
        <dbReference type="ChEBI" id="CHEBI:29105"/>
    </cofactor>
</comment>
<evidence type="ECO:0000256" key="5">
    <source>
        <dbReference type="ARBA" id="ARBA00022692"/>
    </source>
</evidence>
<dbReference type="EC" id="3.4.24.-" evidence="14"/>
<comment type="subcellular location">
    <subcellularLocation>
        <location evidence="2">Membrane</location>
        <topology evidence="2">Multi-pass membrane protein</topology>
    </subcellularLocation>
</comment>
<proteinExistence type="inferred from homology"/>
<evidence type="ECO:0000256" key="11">
    <source>
        <dbReference type="ARBA" id="ARBA00023136"/>
    </source>
</evidence>
<feature type="transmembrane region" description="Helical" evidence="12">
    <location>
        <begin position="75"/>
        <end position="95"/>
    </location>
</feature>
<evidence type="ECO:0000259" key="13">
    <source>
        <dbReference type="Pfam" id="PF02163"/>
    </source>
</evidence>
<keyword evidence="5 12" id="KW-0812">Transmembrane</keyword>
<dbReference type="Proteomes" id="UP001623592">
    <property type="component" value="Unassembled WGS sequence"/>
</dbReference>
<evidence type="ECO:0000256" key="1">
    <source>
        <dbReference type="ARBA" id="ARBA00001947"/>
    </source>
</evidence>
<dbReference type="InterPro" id="IPR008915">
    <property type="entry name" value="Peptidase_M50"/>
</dbReference>
<feature type="transmembrane region" description="Helical" evidence="12">
    <location>
        <begin position="107"/>
        <end position="126"/>
    </location>
</feature>
<protein>
    <submittedName>
        <fullName evidence="14">M50 family metallopeptidase</fullName>
        <ecNumber evidence="14">3.4.24.-</ecNumber>
    </submittedName>
</protein>
<comment type="similarity">
    <text evidence="3">Belongs to the peptidase M50B family.</text>
</comment>
<feature type="transmembrane region" description="Helical" evidence="12">
    <location>
        <begin position="147"/>
        <end position="168"/>
    </location>
</feature>
<evidence type="ECO:0000256" key="12">
    <source>
        <dbReference type="SAM" id="Phobius"/>
    </source>
</evidence>
<keyword evidence="6" id="KW-0479">Metal-binding</keyword>
<feature type="transmembrane region" description="Helical" evidence="12">
    <location>
        <begin position="12"/>
        <end position="33"/>
    </location>
</feature>
<accession>A0ABW8TFL8</accession>
<organism evidence="14 15">
    <name type="scientific">Clostridium neuense</name>
    <dbReference type="NCBI Taxonomy" id="1728934"/>
    <lineage>
        <taxon>Bacteria</taxon>
        <taxon>Bacillati</taxon>
        <taxon>Bacillota</taxon>
        <taxon>Clostridia</taxon>
        <taxon>Eubacteriales</taxon>
        <taxon>Clostridiaceae</taxon>
        <taxon>Clostridium</taxon>
    </lineage>
</organism>
<evidence type="ECO:0000256" key="7">
    <source>
        <dbReference type="ARBA" id="ARBA00022801"/>
    </source>
</evidence>
<sequence>MIKLNKYSIPYIIILFLIGFRRQLLPVFVFVILHEFVHYLTARKLGFSGFHIEILPFGASIKFRNLEEASYKEELIISISGPIMNFVLAVIFYAALRKYDCTELYNFFIINLSLGIFNLLPAFPLDGGRILRDILCKKFSYKKASKITVYLSIVLSIMLIMMYFIFLFCGADNPNLILISLFILFCSFKERRRIVYVIMEDIMKKKLKFIKNGVIENRTISIFYKKDLLFGLSMVDKNKYTMLTVLNENMKTMKTIYEEEIINALKEYGNITFEELIQIKKNNE</sequence>
<dbReference type="GO" id="GO:0016787">
    <property type="term" value="F:hydrolase activity"/>
    <property type="evidence" value="ECO:0007669"/>
    <property type="project" value="UniProtKB-KW"/>
</dbReference>
<dbReference type="PANTHER" id="PTHR39188">
    <property type="entry name" value="MEMBRANE-ASSOCIATED ZINC METALLOPROTEASE M50B"/>
    <property type="match status" value="1"/>
</dbReference>
<keyword evidence="10" id="KW-0482">Metalloprotease</keyword>
<evidence type="ECO:0000256" key="8">
    <source>
        <dbReference type="ARBA" id="ARBA00022833"/>
    </source>
</evidence>
<keyword evidence="9 12" id="KW-1133">Transmembrane helix</keyword>
<evidence type="ECO:0000313" key="15">
    <source>
        <dbReference type="Proteomes" id="UP001623592"/>
    </source>
</evidence>
<name>A0ABW8TFL8_9CLOT</name>
<evidence type="ECO:0000256" key="2">
    <source>
        <dbReference type="ARBA" id="ARBA00004141"/>
    </source>
</evidence>